<evidence type="ECO:0000256" key="1">
    <source>
        <dbReference type="SAM" id="Phobius"/>
    </source>
</evidence>
<dbReference type="RefSeq" id="WP_216457915.1">
    <property type="nucleotide sequence ID" value="NZ_JAHLQL010000007.1"/>
</dbReference>
<reference evidence="2 3" key="1">
    <citation type="submission" date="2021-06" db="EMBL/GenBank/DDBJ databases">
        <authorList>
            <person name="Sun Q."/>
            <person name="Li D."/>
        </authorList>
    </citation>
    <scope>NUCLEOTIDE SEQUENCE [LARGE SCALE GENOMIC DNA]</scope>
    <source>
        <strain evidence="2 3">MSJ-4</strain>
    </source>
</reference>
<protein>
    <submittedName>
        <fullName evidence="2">Zinc ribbon domain-containing protein</fullName>
    </submittedName>
</protein>
<keyword evidence="3" id="KW-1185">Reference proteome</keyword>
<evidence type="ECO:0000313" key="2">
    <source>
        <dbReference type="EMBL" id="MBU5593239.1"/>
    </source>
</evidence>
<dbReference type="Proteomes" id="UP000736583">
    <property type="component" value="Unassembled WGS sequence"/>
</dbReference>
<keyword evidence="1" id="KW-0472">Membrane</keyword>
<feature type="transmembrane region" description="Helical" evidence="1">
    <location>
        <begin position="41"/>
        <end position="60"/>
    </location>
</feature>
<gene>
    <name evidence="2" type="ORF">KQI89_15930</name>
</gene>
<name>A0ABS6F430_9CLOT</name>
<comment type="caution">
    <text evidence="2">The sequence shown here is derived from an EMBL/GenBank/DDBJ whole genome shotgun (WGS) entry which is preliminary data.</text>
</comment>
<organism evidence="2 3">
    <name type="scientific">Clostridium simiarum</name>
    <dbReference type="NCBI Taxonomy" id="2841506"/>
    <lineage>
        <taxon>Bacteria</taxon>
        <taxon>Bacillati</taxon>
        <taxon>Bacillota</taxon>
        <taxon>Clostridia</taxon>
        <taxon>Eubacteriales</taxon>
        <taxon>Clostridiaceae</taxon>
        <taxon>Clostridium</taxon>
    </lineage>
</organism>
<keyword evidence="1" id="KW-1133">Transmembrane helix</keyword>
<proteinExistence type="predicted"/>
<keyword evidence="1" id="KW-0812">Transmembrane</keyword>
<accession>A0ABS6F430</accession>
<feature type="transmembrane region" description="Helical" evidence="1">
    <location>
        <begin position="12"/>
        <end position="35"/>
    </location>
</feature>
<evidence type="ECO:0000313" key="3">
    <source>
        <dbReference type="Proteomes" id="UP000736583"/>
    </source>
</evidence>
<sequence>MKSIKPGRGPSAMNTIGSIVAAIFGVFWTLGAFRIGSPMPLPLFGVIFIVIAIIQAIYNYKNATGKDRMSLYDITDPEEESDPLDKYLKNNSTGSNNYEDIGIKPDIDVIYCPYCGSKTKEEFAYCPRCGKKINDI</sequence>
<dbReference type="EMBL" id="JAHLQL010000007">
    <property type="protein sequence ID" value="MBU5593239.1"/>
    <property type="molecule type" value="Genomic_DNA"/>
</dbReference>